<dbReference type="HOGENOM" id="CLU_021838_1_1_12"/>
<evidence type="ECO:0000259" key="6">
    <source>
        <dbReference type="PROSITE" id="PS50928"/>
    </source>
</evidence>
<evidence type="ECO:0000313" key="8">
    <source>
        <dbReference type="Proteomes" id="UP000005632"/>
    </source>
</evidence>
<feature type="transmembrane region" description="Helical" evidence="5">
    <location>
        <begin position="21"/>
        <end position="42"/>
    </location>
</feature>
<comment type="subcellular location">
    <subcellularLocation>
        <location evidence="1 5">Cell membrane</location>
        <topology evidence="1 5">Multi-pass membrane protein</topology>
    </subcellularLocation>
</comment>
<feature type="transmembrane region" description="Helical" evidence="5">
    <location>
        <begin position="199"/>
        <end position="221"/>
    </location>
</feature>
<dbReference type="Gene3D" id="1.10.3720.10">
    <property type="entry name" value="MetI-like"/>
    <property type="match status" value="2"/>
</dbReference>
<dbReference type="GO" id="GO:0005886">
    <property type="term" value="C:plasma membrane"/>
    <property type="evidence" value="ECO:0007669"/>
    <property type="project" value="UniProtKB-SubCell"/>
</dbReference>
<dbReference type="InterPro" id="IPR000515">
    <property type="entry name" value="MetI-like"/>
</dbReference>
<feature type="transmembrane region" description="Helical" evidence="5">
    <location>
        <begin position="306"/>
        <end position="331"/>
    </location>
</feature>
<dbReference type="EMBL" id="CP003155">
    <property type="protein sequence ID" value="AEV28004.1"/>
    <property type="molecule type" value="Genomic_DNA"/>
</dbReference>
<feature type="transmembrane region" description="Helical" evidence="5">
    <location>
        <begin position="155"/>
        <end position="178"/>
    </location>
</feature>
<dbReference type="OrthoDB" id="57323at2"/>
<feature type="transmembrane region" description="Helical" evidence="5">
    <location>
        <begin position="421"/>
        <end position="439"/>
    </location>
</feature>
<feature type="transmembrane region" description="Helical" evidence="5">
    <location>
        <begin position="79"/>
        <end position="98"/>
    </location>
</feature>
<feature type="domain" description="ABC transmembrane type-1" evidence="6">
    <location>
        <begin position="75"/>
        <end position="276"/>
    </location>
</feature>
<dbReference type="GO" id="GO:0055085">
    <property type="term" value="P:transmembrane transport"/>
    <property type="evidence" value="ECO:0007669"/>
    <property type="project" value="InterPro"/>
</dbReference>
<dbReference type="eggNOG" id="COG1178">
    <property type="taxonomic scope" value="Bacteria"/>
</dbReference>
<keyword evidence="4 5" id="KW-0472">Membrane</keyword>
<reference evidence="7 8" key="1">
    <citation type="submission" date="2011-11" db="EMBL/GenBank/DDBJ databases">
        <title>Complete sequence of Spirochaeta sp. grapes.</title>
        <authorList>
            <consortium name="US DOE Joint Genome Institute"/>
            <person name="Lucas S."/>
            <person name="Han J."/>
            <person name="Lapidus A."/>
            <person name="Cheng J.-F."/>
            <person name="Goodwin L."/>
            <person name="Pitluck S."/>
            <person name="Peters L."/>
            <person name="Ovchinnikova G."/>
            <person name="Munk A.C."/>
            <person name="Detter J.C."/>
            <person name="Han C."/>
            <person name="Tapia R."/>
            <person name="Land M."/>
            <person name="Hauser L."/>
            <person name="Kyrpides N."/>
            <person name="Ivanova N."/>
            <person name="Pagani I."/>
            <person name="Ritalahtilisa K."/>
            <person name="Loeffler F."/>
            <person name="Woyke T."/>
        </authorList>
    </citation>
    <scope>NUCLEOTIDE SEQUENCE [LARGE SCALE GENOMIC DNA]</scope>
    <source>
        <strain evidence="8">ATCC BAA-1885 / DSM 22778 / Grapes</strain>
    </source>
</reference>
<evidence type="ECO:0000256" key="2">
    <source>
        <dbReference type="ARBA" id="ARBA00022692"/>
    </source>
</evidence>
<dbReference type="KEGG" id="sgp:SpiGrapes_0140"/>
<dbReference type="PANTHER" id="PTHR43496">
    <property type="entry name" value="PROTEIN LPLB"/>
    <property type="match status" value="1"/>
</dbReference>
<dbReference type="Pfam" id="PF00528">
    <property type="entry name" value="BPD_transp_1"/>
    <property type="match status" value="2"/>
</dbReference>
<dbReference type="Proteomes" id="UP000005632">
    <property type="component" value="Chromosome"/>
</dbReference>
<feature type="domain" description="ABC transmembrane type-1" evidence="6">
    <location>
        <begin position="357"/>
        <end position="547"/>
    </location>
</feature>
<feature type="transmembrane region" description="Helical" evidence="5">
    <location>
        <begin position="361"/>
        <end position="383"/>
    </location>
</feature>
<gene>
    <name evidence="7" type="ordered locus">SpiGrapes_0140</name>
</gene>
<dbReference type="CDD" id="cd06261">
    <property type="entry name" value="TM_PBP2"/>
    <property type="match status" value="2"/>
</dbReference>
<keyword evidence="2 5" id="KW-0812">Transmembrane</keyword>
<feature type="transmembrane region" description="Helical" evidence="5">
    <location>
        <begin position="110"/>
        <end position="135"/>
    </location>
</feature>
<evidence type="ECO:0000256" key="3">
    <source>
        <dbReference type="ARBA" id="ARBA00022989"/>
    </source>
</evidence>
<evidence type="ECO:0000256" key="4">
    <source>
        <dbReference type="ARBA" id="ARBA00023136"/>
    </source>
</evidence>
<dbReference type="PROSITE" id="PS50928">
    <property type="entry name" value="ABC_TM1"/>
    <property type="match status" value="2"/>
</dbReference>
<accession>G8QTN9</accession>
<keyword evidence="5" id="KW-0813">Transport</keyword>
<feature type="transmembrane region" description="Helical" evidence="5">
    <location>
        <begin position="526"/>
        <end position="547"/>
    </location>
</feature>
<keyword evidence="3 5" id="KW-1133">Transmembrane helix</keyword>
<proteinExistence type="inferred from homology"/>
<dbReference type="InterPro" id="IPR035906">
    <property type="entry name" value="MetI-like_sf"/>
</dbReference>
<evidence type="ECO:0000313" key="7">
    <source>
        <dbReference type="EMBL" id="AEV28004.1"/>
    </source>
</evidence>
<evidence type="ECO:0000256" key="1">
    <source>
        <dbReference type="ARBA" id="ARBA00004651"/>
    </source>
</evidence>
<keyword evidence="8" id="KW-1185">Reference proteome</keyword>
<dbReference type="PANTHER" id="PTHR43496:SF1">
    <property type="entry name" value="POLYGALACTURONAN_RHAMNOGALACTURONAN TRANSPORT SYSTEM PERMEASE PROTEIN YTEP"/>
    <property type="match status" value="1"/>
</dbReference>
<organism evidence="7 8">
    <name type="scientific">Sphaerochaeta pleomorpha (strain ATCC BAA-1885 / DSM 22778 / Grapes)</name>
    <dbReference type="NCBI Taxonomy" id="158190"/>
    <lineage>
        <taxon>Bacteria</taxon>
        <taxon>Pseudomonadati</taxon>
        <taxon>Spirochaetota</taxon>
        <taxon>Spirochaetia</taxon>
        <taxon>Spirochaetales</taxon>
        <taxon>Sphaerochaetaceae</taxon>
        <taxon>Sphaerochaeta</taxon>
    </lineage>
</organism>
<protein>
    <submittedName>
        <fullName evidence="7">ABC-type Fe3+ transport system, permease component</fullName>
    </submittedName>
</protein>
<sequence>MKTTYLSKKWHGLKKLSKDPLLLCVILALLFALLLFIIFPLWKVCVVSFQVDGHFSFKNFSDVLTYSNGYYLKALVNSLWMGVATALIGTFVAYIFAYSLTRANIPGRRFFNLIATIPIISPPFIGALAVVMLFGRNGFISSTILGMENASAYGPRGLLFAQVMTFFPVAYITLRGVLESISPTLEDAAMDLGGNRFKIFLKVTLPLSIPGIASSILVLFVESLADFGNPLVLAGAKFPILSVQAYLEITGMGNFAKGAALAFILLIPSVSAYVMQKYWVSKKQYVTVTGKPTQSSNNVVSKKARWWLFGVCCAIAFFVILVYASIIWGAFAKSWGNSAEVTFDNFRYVFRVGFESILDTLAIAGLSTPVAGVVGMVIAFLVVRKKFMGRKFMEFSSMLSFAVPGTVVGIGYILAFNQQPFYLTGTLAILLLNFIFRYLPVGVQGGIAVLSQIDPSIEEAAVDLGADSNMTFRKVTLPLMIPAFFSSLIYSFVRSMTAISAAIFLVSANWKLMTVQIMSQVESGRIGAAAAFSLILVGIILCAMFVIKTFLKVKYHSTSSILTH</sequence>
<name>G8QTN9_SPHPG</name>
<dbReference type="STRING" id="158190.SpiGrapes_0140"/>
<dbReference type="SUPFAM" id="SSF161098">
    <property type="entry name" value="MetI-like"/>
    <property type="match status" value="2"/>
</dbReference>
<evidence type="ECO:0000256" key="5">
    <source>
        <dbReference type="RuleBase" id="RU363032"/>
    </source>
</evidence>
<comment type="similarity">
    <text evidence="5">Belongs to the binding-protein-dependent transport system permease family.</text>
</comment>
<feature type="transmembrane region" description="Helical" evidence="5">
    <location>
        <begin position="395"/>
        <end position="415"/>
    </location>
</feature>
<dbReference type="AlphaFoldDB" id="G8QTN9"/>
<feature type="transmembrane region" description="Helical" evidence="5">
    <location>
        <begin position="479"/>
        <end position="506"/>
    </location>
</feature>
<feature type="transmembrane region" description="Helical" evidence="5">
    <location>
        <begin position="255"/>
        <end position="275"/>
    </location>
</feature>